<dbReference type="AlphaFoldDB" id="A0A8X6SA11"/>
<dbReference type="EMBL" id="BMAU01021275">
    <property type="protein sequence ID" value="GFY07573.1"/>
    <property type="molecule type" value="Genomic_DNA"/>
</dbReference>
<proteinExistence type="predicted"/>
<feature type="compositionally biased region" description="Polar residues" evidence="1">
    <location>
        <begin position="53"/>
        <end position="66"/>
    </location>
</feature>
<evidence type="ECO:0000256" key="1">
    <source>
        <dbReference type="SAM" id="MobiDB-lite"/>
    </source>
</evidence>
<comment type="caution">
    <text evidence="2">The sequence shown here is derived from an EMBL/GenBank/DDBJ whole genome shotgun (WGS) entry which is preliminary data.</text>
</comment>
<protein>
    <submittedName>
        <fullName evidence="2">Uncharacterized protein</fullName>
    </submittedName>
</protein>
<evidence type="ECO:0000313" key="3">
    <source>
        <dbReference type="Proteomes" id="UP000887159"/>
    </source>
</evidence>
<sequence>MVLKIQGRRWKLARSVPKFQISLKFLRSPYTIRARIFFSLPSPPFLPSHPSSKWETSRPTNGESFSPVTDRIPSLHFPSQRLIESSLAHWLGNPRPLVERVTPIDPWSHDDPN</sequence>
<reference evidence="2" key="1">
    <citation type="submission" date="2020-08" db="EMBL/GenBank/DDBJ databases">
        <title>Multicomponent nature underlies the extraordinary mechanical properties of spider dragline silk.</title>
        <authorList>
            <person name="Kono N."/>
            <person name="Nakamura H."/>
            <person name="Mori M."/>
            <person name="Yoshida Y."/>
            <person name="Ohtoshi R."/>
            <person name="Malay A.D."/>
            <person name="Moran D.A.P."/>
            <person name="Tomita M."/>
            <person name="Numata K."/>
            <person name="Arakawa K."/>
        </authorList>
    </citation>
    <scope>NUCLEOTIDE SEQUENCE</scope>
</reference>
<evidence type="ECO:0000313" key="2">
    <source>
        <dbReference type="EMBL" id="GFY07573.1"/>
    </source>
</evidence>
<keyword evidence="3" id="KW-1185">Reference proteome</keyword>
<dbReference type="Proteomes" id="UP000887159">
    <property type="component" value="Unassembled WGS sequence"/>
</dbReference>
<organism evidence="2 3">
    <name type="scientific">Trichonephila clavipes</name>
    <name type="common">Golden silk orbweaver</name>
    <name type="synonym">Nephila clavipes</name>
    <dbReference type="NCBI Taxonomy" id="2585209"/>
    <lineage>
        <taxon>Eukaryota</taxon>
        <taxon>Metazoa</taxon>
        <taxon>Ecdysozoa</taxon>
        <taxon>Arthropoda</taxon>
        <taxon>Chelicerata</taxon>
        <taxon>Arachnida</taxon>
        <taxon>Araneae</taxon>
        <taxon>Araneomorphae</taxon>
        <taxon>Entelegynae</taxon>
        <taxon>Araneoidea</taxon>
        <taxon>Nephilidae</taxon>
        <taxon>Trichonephila</taxon>
    </lineage>
</organism>
<feature type="region of interest" description="Disordered" evidence="1">
    <location>
        <begin position="46"/>
        <end position="66"/>
    </location>
</feature>
<gene>
    <name evidence="2" type="ORF">TNCV_3650801</name>
</gene>
<accession>A0A8X6SA11</accession>
<name>A0A8X6SA11_TRICX</name>